<dbReference type="InterPro" id="IPR003593">
    <property type="entry name" value="AAA+_ATPase"/>
</dbReference>
<evidence type="ECO:0000313" key="14">
    <source>
        <dbReference type="EMBL" id="MBC2003733.1"/>
    </source>
</evidence>
<dbReference type="Proteomes" id="UP000532866">
    <property type="component" value="Unassembled WGS sequence"/>
</dbReference>
<dbReference type="PANTHER" id="PTHR43335">
    <property type="entry name" value="ABC TRANSPORTER, ATP-BINDING PROTEIN"/>
    <property type="match status" value="1"/>
</dbReference>
<keyword evidence="3" id="KW-0547">Nucleotide-binding</keyword>
<organism evidence="6 18">
    <name type="scientific">Listeria booriae</name>
    <dbReference type="NCBI Taxonomy" id="1552123"/>
    <lineage>
        <taxon>Bacteria</taxon>
        <taxon>Bacillati</taxon>
        <taxon>Bacillota</taxon>
        <taxon>Bacilli</taxon>
        <taxon>Bacillales</taxon>
        <taxon>Listeriaceae</taxon>
        <taxon>Listeria</taxon>
    </lineage>
</organism>
<dbReference type="EMBL" id="JAARYH010000001">
    <property type="protein sequence ID" value="MBC2165093.1"/>
    <property type="molecule type" value="Genomic_DNA"/>
</dbReference>
<evidence type="ECO:0000313" key="28">
    <source>
        <dbReference type="Proteomes" id="UP000574104"/>
    </source>
</evidence>
<dbReference type="SUPFAM" id="SSF52540">
    <property type="entry name" value="P-loop containing nucleoside triphosphate hydrolases"/>
    <property type="match status" value="1"/>
</dbReference>
<dbReference type="Proteomes" id="UP000029844">
    <property type="component" value="Unassembled WGS sequence"/>
</dbReference>
<dbReference type="Proteomes" id="UP000546806">
    <property type="component" value="Unassembled WGS sequence"/>
</dbReference>
<evidence type="ECO:0000313" key="7">
    <source>
        <dbReference type="EMBL" id="MBC1330444.1"/>
    </source>
</evidence>
<evidence type="ECO:0000313" key="19">
    <source>
        <dbReference type="Proteomes" id="UP000519573"/>
    </source>
</evidence>
<evidence type="ECO:0000313" key="21">
    <source>
        <dbReference type="Proteomes" id="UP000532866"/>
    </source>
</evidence>
<dbReference type="EMBL" id="JAARMV010000003">
    <property type="protein sequence ID" value="MBC2372873.1"/>
    <property type="molecule type" value="Genomic_DNA"/>
</dbReference>
<proteinExistence type="inferred from homology"/>
<feature type="domain" description="ABC transporter" evidence="5">
    <location>
        <begin position="6"/>
        <end position="234"/>
    </location>
</feature>
<evidence type="ECO:0000256" key="2">
    <source>
        <dbReference type="ARBA" id="ARBA00022448"/>
    </source>
</evidence>
<dbReference type="EMBL" id="JAARPT010000001">
    <property type="protein sequence ID" value="MBC1400236.1"/>
    <property type="molecule type" value="Genomic_DNA"/>
</dbReference>
<dbReference type="EMBL" id="JAARSH010000001">
    <property type="protein sequence ID" value="MBC1614705.1"/>
    <property type="molecule type" value="Genomic_DNA"/>
</dbReference>
<evidence type="ECO:0000313" key="13">
    <source>
        <dbReference type="EMBL" id="MBC1795607.1"/>
    </source>
</evidence>
<dbReference type="Proteomes" id="UP000546244">
    <property type="component" value="Unassembled WGS sequence"/>
</dbReference>
<dbReference type="InterPro" id="IPR027417">
    <property type="entry name" value="P-loop_NTPase"/>
</dbReference>
<dbReference type="STRING" id="1552123.EP57_10565"/>
<reference evidence="19 20" key="2">
    <citation type="submission" date="2020-03" db="EMBL/GenBank/DDBJ databases">
        <title>Soil Listeria distribution.</title>
        <authorList>
            <person name="Liao J."/>
            <person name="Wiedmann M."/>
        </authorList>
    </citation>
    <scope>NUCLEOTIDE SEQUENCE [LARGE SCALE GENOMIC DNA]</scope>
    <source>
        <strain evidence="16 19">FSL L7-0245</strain>
        <strain evidence="15 20">FSL L7-0360</strain>
        <strain evidence="14 26">FSL L7-0435</strain>
        <strain evidence="12 22">FSL L7-0978</strain>
        <strain evidence="13 27">FSL L7-0990</strain>
        <strain evidence="11 28">FSL L7-1299</strain>
        <strain evidence="9 23">FSL L7-1387</strain>
        <strain evidence="10 29">FSL L7-1427</strain>
        <strain evidence="8 24">FSL L7-1658</strain>
        <strain evidence="7 21">FSL L7-1833</strain>
        <strain evidence="17 25">FSL L7-1850</strain>
    </source>
</reference>
<dbReference type="InterPro" id="IPR003439">
    <property type="entry name" value="ABC_transporter-like_ATP-bd"/>
</dbReference>
<evidence type="ECO:0000313" key="20">
    <source>
        <dbReference type="Proteomes" id="UP000529446"/>
    </source>
</evidence>
<dbReference type="Proteomes" id="UP000519573">
    <property type="component" value="Unassembled WGS sequence"/>
</dbReference>
<dbReference type="Proteomes" id="UP000548082">
    <property type="component" value="Unassembled WGS sequence"/>
</dbReference>
<evidence type="ECO:0000313" key="12">
    <source>
        <dbReference type="EMBL" id="MBC1793804.1"/>
    </source>
</evidence>
<dbReference type="EMBL" id="JAARWW010000003">
    <property type="protein sequence ID" value="MBC2003733.1"/>
    <property type="molecule type" value="Genomic_DNA"/>
</dbReference>
<evidence type="ECO:0000313" key="15">
    <source>
        <dbReference type="EMBL" id="MBC2117472.1"/>
    </source>
</evidence>
<keyword evidence="4 6" id="KW-0067">ATP-binding</keyword>
<dbReference type="Proteomes" id="UP000574104">
    <property type="component" value="Unassembled WGS sequence"/>
</dbReference>
<evidence type="ECO:0000256" key="3">
    <source>
        <dbReference type="ARBA" id="ARBA00022741"/>
    </source>
</evidence>
<dbReference type="GO" id="GO:0005524">
    <property type="term" value="F:ATP binding"/>
    <property type="evidence" value="ECO:0007669"/>
    <property type="project" value="UniProtKB-KW"/>
</dbReference>
<dbReference type="Proteomes" id="UP000539064">
    <property type="component" value="Unassembled WGS sequence"/>
</dbReference>
<dbReference type="GeneID" id="58717811"/>
<dbReference type="PROSITE" id="PS50893">
    <property type="entry name" value="ABC_TRANSPORTER_2"/>
    <property type="match status" value="1"/>
</dbReference>
<dbReference type="EMBL" id="JAARRU010000001">
    <property type="protein sequence ID" value="MBC1564748.1"/>
    <property type="molecule type" value="Genomic_DNA"/>
</dbReference>
<dbReference type="OrthoDB" id="9804819at2"/>
<sequence>MRENILETAALSKKFGDNYAVDHVNMTVQKGDIYGFIGKNGAGKTTFIRLITELMYKNGGDVSLFGSTHPKDIHQARKRIGAVIEGPSLYPNMTAHQNLNYYLLQKGIPDKNRINEVLEFVGLENTGRKKYRNFSMGMKQRLGIGLAILHHPDFLILDEPINGLDPMGIIEIRNIILKLNKTYGTTVFISSHILTELALIANRYGIINNGRLVKELSKEELESESRRYLVLKTLNKEAAVQHLESFLELYQYEVHSDGSIRIFEYIDEPEKISQVMFDAGIIITELKVVEANLEEYFIDLIGGEQK</sequence>
<evidence type="ECO:0000256" key="1">
    <source>
        <dbReference type="ARBA" id="ARBA00005417"/>
    </source>
</evidence>
<evidence type="ECO:0000313" key="18">
    <source>
        <dbReference type="Proteomes" id="UP000029844"/>
    </source>
</evidence>
<comment type="similarity">
    <text evidence="1">Belongs to the ABC transporter superfamily.</text>
</comment>
<evidence type="ECO:0000313" key="6">
    <source>
        <dbReference type="EMBL" id="KGL40336.1"/>
    </source>
</evidence>
<protein>
    <submittedName>
        <fullName evidence="7">ATP-binding cassette domain-containing protein</fullName>
    </submittedName>
    <submittedName>
        <fullName evidence="6">Bacitracin ABC transporter ATP-binding protein</fullName>
    </submittedName>
</protein>
<dbReference type="Gene3D" id="3.40.50.300">
    <property type="entry name" value="P-loop containing nucleotide triphosphate hydrolases"/>
    <property type="match status" value="1"/>
</dbReference>
<dbReference type="GO" id="GO:0016887">
    <property type="term" value="F:ATP hydrolysis activity"/>
    <property type="evidence" value="ECO:0007669"/>
    <property type="project" value="InterPro"/>
</dbReference>
<evidence type="ECO:0000256" key="4">
    <source>
        <dbReference type="ARBA" id="ARBA00022840"/>
    </source>
</evidence>
<dbReference type="PANTHER" id="PTHR43335:SF8">
    <property type="entry name" value="ABC TRANSPORTER, ATP-BINDING PROTEIN"/>
    <property type="match status" value="1"/>
</dbReference>
<evidence type="ECO:0000313" key="11">
    <source>
        <dbReference type="EMBL" id="MBC1614705.1"/>
    </source>
</evidence>
<dbReference type="Pfam" id="PF00005">
    <property type="entry name" value="ABC_tran"/>
    <property type="match status" value="1"/>
</dbReference>
<evidence type="ECO:0000313" key="8">
    <source>
        <dbReference type="EMBL" id="MBC1400236.1"/>
    </source>
</evidence>
<evidence type="ECO:0000313" key="24">
    <source>
        <dbReference type="Proteomes" id="UP000544413"/>
    </source>
</evidence>
<dbReference type="EMBL" id="JAARXI010000006">
    <property type="protein sequence ID" value="MBC2117472.1"/>
    <property type="molecule type" value="Genomic_DNA"/>
</dbReference>
<name>A0A099W6B3_9LIST</name>
<dbReference type="EMBL" id="JAARVD010000001">
    <property type="protein sequence ID" value="MBC1795607.1"/>
    <property type="molecule type" value="Genomic_DNA"/>
</dbReference>
<dbReference type="EMBL" id="JAARVG010000008">
    <property type="protein sequence ID" value="MBC1793804.1"/>
    <property type="molecule type" value="Genomic_DNA"/>
</dbReference>
<evidence type="ECO:0000313" key="23">
    <source>
        <dbReference type="Proteomes" id="UP000541955"/>
    </source>
</evidence>
<evidence type="ECO:0000313" key="16">
    <source>
        <dbReference type="EMBL" id="MBC2165093.1"/>
    </source>
</evidence>
<dbReference type="Proteomes" id="UP000586951">
    <property type="component" value="Unassembled WGS sequence"/>
</dbReference>
<dbReference type="SMART" id="SM00382">
    <property type="entry name" value="AAA"/>
    <property type="match status" value="1"/>
</dbReference>
<dbReference type="RefSeq" id="WP_036086463.1">
    <property type="nucleotide sequence ID" value="NZ_CBCSHQ010000002.1"/>
</dbReference>
<dbReference type="Proteomes" id="UP000541955">
    <property type="component" value="Unassembled WGS sequence"/>
</dbReference>
<evidence type="ECO:0000313" key="26">
    <source>
        <dbReference type="Proteomes" id="UP000546806"/>
    </source>
</evidence>
<evidence type="ECO:0000313" key="17">
    <source>
        <dbReference type="EMBL" id="MBC2372873.1"/>
    </source>
</evidence>
<gene>
    <name evidence="6" type="ORF">EP57_10565</name>
    <name evidence="7" type="ORF">HB759_00650</name>
    <name evidence="8" type="ORF">HB836_01410</name>
    <name evidence="9" type="ORF">HB902_02795</name>
    <name evidence="11" type="ORF">HB904_00745</name>
    <name evidence="10" type="ORF">HB907_04970</name>
    <name evidence="17" type="ORF">HBP98_12745</name>
    <name evidence="12" type="ORF">HCA52_10280</name>
    <name evidence="13" type="ORF">HCA55_02665</name>
    <name evidence="14" type="ORF">HCA78_08150</name>
    <name evidence="15" type="ORF">HCB06_12655</name>
    <name evidence="16" type="ORF">HCB26_00725</name>
</gene>
<keyword evidence="18" id="KW-1185">Reference proteome</keyword>
<reference evidence="6 18" key="1">
    <citation type="submission" date="2014-05" db="EMBL/GenBank/DDBJ databases">
        <title>Novel Listeriaceae from food processing environments.</title>
        <authorList>
            <person name="den Bakker H.C."/>
        </authorList>
    </citation>
    <scope>NUCLEOTIDE SEQUENCE [LARGE SCALE GENOMIC DNA]</scope>
    <source>
        <strain evidence="6 18">FSL A5-0281</strain>
    </source>
</reference>
<evidence type="ECO:0000313" key="9">
    <source>
        <dbReference type="EMBL" id="MBC1560986.1"/>
    </source>
</evidence>
<dbReference type="Proteomes" id="UP000544413">
    <property type="component" value="Unassembled WGS sequence"/>
</dbReference>
<comment type="caution">
    <text evidence="6">The sequence shown here is derived from an EMBL/GenBank/DDBJ whole genome shotgun (WGS) entry which is preliminary data.</text>
</comment>
<evidence type="ECO:0000313" key="22">
    <source>
        <dbReference type="Proteomes" id="UP000539064"/>
    </source>
</evidence>
<dbReference type="Proteomes" id="UP000529446">
    <property type="component" value="Unassembled WGS sequence"/>
</dbReference>
<dbReference type="AlphaFoldDB" id="A0A099W6B3"/>
<dbReference type="EMBL" id="JAARRW010000001">
    <property type="protein sequence ID" value="MBC1560986.1"/>
    <property type="molecule type" value="Genomic_DNA"/>
</dbReference>
<dbReference type="EMBL" id="JAAROL010000001">
    <property type="protein sequence ID" value="MBC1330444.1"/>
    <property type="molecule type" value="Genomic_DNA"/>
</dbReference>
<accession>A0A099W6B3</accession>
<dbReference type="eggNOG" id="COG1131">
    <property type="taxonomic scope" value="Bacteria"/>
</dbReference>
<evidence type="ECO:0000313" key="27">
    <source>
        <dbReference type="Proteomes" id="UP000548082"/>
    </source>
</evidence>
<evidence type="ECO:0000259" key="5">
    <source>
        <dbReference type="PROSITE" id="PS50893"/>
    </source>
</evidence>
<evidence type="ECO:0000313" key="29">
    <source>
        <dbReference type="Proteomes" id="UP000586951"/>
    </source>
</evidence>
<dbReference type="EMBL" id="JNFA01000024">
    <property type="protein sequence ID" value="KGL40336.1"/>
    <property type="molecule type" value="Genomic_DNA"/>
</dbReference>
<evidence type="ECO:0000313" key="10">
    <source>
        <dbReference type="EMBL" id="MBC1564748.1"/>
    </source>
</evidence>
<evidence type="ECO:0000313" key="25">
    <source>
        <dbReference type="Proteomes" id="UP000546244"/>
    </source>
</evidence>
<keyword evidence="2" id="KW-0813">Transport</keyword>